<proteinExistence type="predicted"/>
<dbReference type="InterPro" id="IPR008613">
    <property type="entry name" value="Excalibur_Ca-bd_domain"/>
</dbReference>
<dbReference type="EMBL" id="CP063212">
    <property type="protein sequence ID" value="QOR48197.1"/>
    <property type="molecule type" value="Genomic_DNA"/>
</dbReference>
<gene>
    <name evidence="3" type="ORF">INS90_02595</name>
</gene>
<evidence type="ECO:0000259" key="2">
    <source>
        <dbReference type="SMART" id="SM00894"/>
    </source>
</evidence>
<dbReference type="SMART" id="SM00894">
    <property type="entry name" value="Excalibur"/>
    <property type="match status" value="1"/>
</dbReference>
<dbReference type="Proteomes" id="UP000594961">
    <property type="component" value="Chromosome"/>
</dbReference>
<reference evidence="3 4" key="1">
    <citation type="submission" date="2020-10" db="EMBL/GenBank/DDBJ databases">
        <title>Trueperella pecoris sp. nov. isolated from bovine and porcine specimens.</title>
        <authorList>
            <person name="Schoenecker L."/>
            <person name="Schnydrig P."/>
            <person name="Brodard I."/>
            <person name="Thomann A."/>
            <person name="Hemphill A."/>
            <person name="Rodriguez-Campos S."/>
            <person name="Perreten V."/>
            <person name="Jores J."/>
            <person name="Kittl S."/>
        </authorList>
    </citation>
    <scope>NUCLEOTIDE SEQUENCE [LARGE SCALE GENOMIC DNA]</scope>
    <source>
        <strain evidence="3 4">19OD0592</strain>
    </source>
</reference>
<dbReference type="RefSeq" id="WP_197554451.1">
    <property type="nucleotide sequence ID" value="NZ_CP063212.1"/>
</dbReference>
<feature type="compositionally biased region" description="Low complexity" evidence="1">
    <location>
        <begin position="37"/>
        <end position="78"/>
    </location>
</feature>
<organism evidence="3 4">
    <name type="scientific">Trueperella pecoris</name>
    <dbReference type="NCBI Taxonomy" id="2733571"/>
    <lineage>
        <taxon>Bacteria</taxon>
        <taxon>Bacillati</taxon>
        <taxon>Actinomycetota</taxon>
        <taxon>Actinomycetes</taxon>
        <taxon>Actinomycetales</taxon>
        <taxon>Actinomycetaceae</taxon>
        <taxon>Trueperella</taxon>
    </lineage>
</organism>
<feature type="compositionally biased region" description="Basic and acidic residues" evidence="1">
    <location>
        <begin position="134"/>
        <end position="145"/>
    </location>
</feature>
<name>A0A7M1R3W0_9ACTO</name>
<protein>
    <submittedName>
        <fullName evidence="3">Excalibur calcium-binding domain-containing protein</fullName>
    </submittedName>
</protein>
<evidence type="ECO:0000313" key="3">
    <source>
        <dbReference type="EMBL" id="QOR48197.1"/>
    </source>
</evidence>
<feature type="region of interest" description="Disordered" evidence="1">
    <location>
        <begin position="33"/>
        <end position="145"/>
    </location>
</feature>
<sequence length="145" mass="14888">MALFSDYRSPGRALTTSLSLAFLLLVTACEIPSSEGPAVTPSPTPSETTADTTPSPEAPTPTATPQAPTPAPEATSQPLGFMQPAPEATTSLPASAPIPQSAPEQEAIHYSSCKEARAAGVAPLHEGDPGYSTKLDRDRDGIACE</sequence>
<accession>A0A7M1R3W0</accession>
<evidence type="ECO:0000256" key="1">
    <source>
        <dbReference type="SAM" id="MobiDB-lite"/>
    </source>
</evidence>
<dbReference type="AlphaFoldDB" id="A0A7M1R3W0"/>
<feature type="domain" description="Excalibur calcium-binding" evidence="2">
    <location>
        <begin position="109"/>
        <end position="145"/>
    </location>
</feature>
<evidence type="ECO:0000313" key="4">
    <source>
        <dbReference type="Proteomes" id="UP000594961"/>
    </source>
</evidence>
<dbReference type="Pfam" id="PF05901">
    <property type="entry name" value="Excalibur"/>
    <property type="match status" value="1"/>
</dbReference>